<dbReference type="GO" id="GO:0110155">
    <property type="term" value="P:NAD-cap decapping"/>
    <property type="evidence" value="ECO:0007669"/>
    <property type="project" value="TreeGrafter"/>
</dbReference>
<dbReference type="GO" id="GO:0005829">
    <property type="term" value="C:cytosol"/>
    <property type="evidence" value="ECO:0007669"/>
    <property type="project" value="TreeGrafter"/>
</dbReference>
<evidence type="ECO:0000259" key="8">
    <source>
        <dbReference type="Pfam" id="PF08652"/>
    </source>
</evidence>
<keyword evidence="7" id="KW-0479">Metal-binding</keyword>
<dbReference type="EMBL" id="BSYA01000113">
    <property type="protein sequence ID" value="GMG33223.1"/>
    <property type="molecule type" value="Genomic_DNA"/>
</dbReference>
<evidence type="ECO:0000256" key="2">
    <source>
        <dbReference type="ARBA" id="ARBA00006562"/>
    </source>
</evidence>
<protein>
    <recommendedName>
        <fullName evidence="7">Decapping nuclease</fullName>
        <ecNumber evidence="7">3.6.1.-</ecNumber>
    </recommendedName>
</protein>
<evidence type="ECO:0000256" key="3">
    <source>
        <dbReference type="ARBA" id="ARBA00044676"/>
    </source>
</evidence>
<proteinExistence type="inferred from homology"/>
<accession>A0AAN4YR57</accession>
<keyword evidence="7" id="KW-0547">Nucleotide-binding</keyword>
<dbReference type="Proteomes" id="UP001165205">
    <property type="component" value="Unassembled WGS sequence"/>
</dbReference>
<keyword evidence="7" id="KW-0540">Nuclease</keyword>
<dbReference type="InterPro" id="IPR039039">
    <property type="entry name" value="RAI1-like_fam"/>
</dbReference>
<feature type="domain" description="RAI1-like" evidence="8">
    <location>
        <begin position="38"/>
        <end position="137"/>
    </location>
</feature>
<dbReference type="GO" id="GO:0000956">
    <property type="term" value="P:nuclear-transcribed mRNA catabolic process"/>
    <property type="evidence" value="ECO:0007669"/>
    <property type="project" value="TreeGrafter"/>
</dbReference>
<dbReference type="GO" id="GO:0004518">
    <property type="term" value="F:nuclease activity"/>
    <property type="evidence" value="ECO:0007669"/>
    <property type="project" value="UniProtKB-KW"/>
</dbReference>
<keyword evidence="7" id="KW-0539">Nucleus</keyword>
<dbReference type="Pfam" id="PF08652">
    <property type="entry name" value="RAI1"/>
    <property type="match status" value="1"/>
</dbReference>
<evidence type="ECO:0000256" key="1">
    <source>
        <dbReference type="ARBA" id="ARBA00001968"/>
    </source>
</evidence>
<organism evidence="9 10">
    <name type="scientific">Aspergillus oryzae</name>
    <name type="common">Yellow koji mold</name>
    <dbReference type="NCBI Taxonomy" id="5062"/>
    <lineage>
        <taxon>Eukaryota</taxon>
        <taxon>Fungi</taxon>
        <taxon>Dikarya</taxon>
        <taxon>Ascomycota</taxon>
        <taxon>Pezizomycotina</taxon>
        <taxon>Eurotiomycetes</taxon>
        <taxon>Eurotiomycetidae</taxon>
        <taxon>Eurotiales</taxon>
        <taxon>Aspergillaceae</taxon>
        <taxon>Aspergillus</taxon>
        <taxon>Aspergillus subgen. Circumdati</taxon>
    </lineage>
</organism>
<evidence type="ECO:0000256" key="4">
    <source>
        <dbReference type="ARBA" id="ARBA00044692"/>
    </source>
</evidence>
<dbReference type="InterPro" id="IPR013961">
    <property type="entry name" value="RAI1"/>
</dbReference>
<evidence type="ECO:0000256" key="5">
    <source>
        <dbReference type="ARBA" id="ARBA00046211"/>
    </source>
</evidence>
<name>A0AAN4YR57_ASPOZ</name>
<comment type="cofactor">
    <cofactor evidence="1 7">
        <name>a divalent metal cation</name>
        <dbReference type="ChEBI" id="CHEBI:60240"/>
    </cofactor>
</comment>
<comment type="similarity">
    <text evidence="2 7">Belongs to the DXO/Dom3Z family.</text>
</comment>
<comment type="function">
    <text evidence="5">Decapping enzyme for NAD-capped RNAs: specifically hydrolyzes the nicotinamide adenine dinucleotide (NAD) cap from a subset of RNAs by removing the entire NAD moiety from the 5'-end of an NAD-capped RNA. The NAD-cap is present at the 5'-end of some RNAs and snoRNAs. In contrast to the canonical 5'-end N7 methylguanosine (m7G) cap, the NAD cap promotes mRNA decay. Also acts as a non-canonical decapping enzyme that removes the entire cap structure of m7G capped or incompletely capped RNAs. Has decapping activity toward incomplete 5'-end m7G cap mRNAs such as unmethylated 5'-end-capped RNA (cap0), while it has no activity toward 2'-O-ribose methylated m7G cap (cap1). Also possesses RNA 5'-pyrophosphohydrolase activity by hydrolyzing the 5'-end triphosphate to release pyrophosphates. Stimulates exoribonuclease activity of Rat1, allowing it to degrade RNAs with stable secondary structure more effectively.</text>
</comment>
<reference evidence="9" key="1">
    <citation type="submission" date="2023-04" db="EMBL/GenBank/DDBJ databases">
        <title>Aspergillus oryzae NBRC 4228.</title>
        <authorList>
            <person name="Ichikawa N."/>
            <person name="Sato H."/>
            <person name="Tonouchi N."/>
        </authorList>
    </citation>
    <scope>NUCLEOTIDE SEQUENCE</scope>
    <source>
        <strain evidence="9">NBRC 4228</strain>
    </source>
</reference>
<dbReference type="EC" id="3.6.1.-" evidence="7"/>
<evidence type="ECO:0000256" key="6">
    <source>
        <dbReference type="ARBA" id="ARBA00048124"/>
    </source>
</evidence>
<dbReference type="GO" id="GO:0000166">
    <property type="term" value="F:nucleotide binding"/>
    <property type="evidence" value="ECO:0007669"/>
    <property type="project" value="UniProtKB-KW"/>
</dbReference>
<dbReference type="PANTHER" id="PTHR12395">
    <property type="entry name" value="DOM-3 RELATED"/>
    <property type="match status" value="1"/>
</dbReference>
<dbReference type="PANTHER" id="PTHR12395:SF9">
    <property type="entry name" value="DECAPPING AND EXORIBONUCLEASE PROTEIN"/>
    <property type="match status" value="1"/>
</dbReference>
<comment type="caution">
    <text evidence="9">The sequence shown here is derived from an EMBL/GenBank/DDBJ whole genome shotgun (WGS) entry which is preliminary data.</text>
</comment>
<dbReference type="GO" id="GO:0005634">
    <property type="term" value="C:nucleus"/>
    <property type="evidence" value="ECO:0007669"/>
    <property type="project" value="UniProtKB-SubCell"/>
</dbReference>
<sequence>MSRFIEENNLYKNQQKQLQKNQRMPPGMPSQDMMAYWVWDCKPARKEDVIHWVELKTSAEIRNDRDMVKYERKLLKFWAQSFLLGVPKIIVGFRDERGIVHRLEELETASIPNKVKNGGRVTWDGNICINFTSAFLECRISQGVCLWFWSSIYGPTYGNILQGVAQMFNPMATRFTTEALWHRGERIRETGSGTTGLENLSSI</sequence>
<dbReference type="AlphaFoldDB" id="A0AAN4YR57"/>
<comment type="catalytic activity">
    <reaction evidence="4">
        <text>a 5'-end triphospho-ribonucleoside in mRNA + H2O = a 5'-end phospho-ribonucleoside in mRNA + diphosphate + H(+)</text>
        <dbReference type="Rhea" id="RHEA:78683"/>
        <dbReference type="Rhea" id="RHEA-COMP:15692"/>
        <dbReference type="Rhea" id="RHEA-COMP:17164"/>
        <dbReference type="ChEBI" id="CHEBI:15377"/>
        <dbReference type="ChEBI" id="CHEBI:15378"/>
        <dbReference type="ChEBI" id="CHEBI:33019"/>
        <dbReference type="ChEBI" id="CHEBI:138282"/>
        <dbReference type="ChEBI" id="CHEBI:167618"/>
    </reaction>
    <physiologicalReaction direction="left-to-right" evidence="4">
        <dbReference type="Rhea" id="RHEA:78684"/>
    </physiologicalReaction>
</comment>
<keyword evidence="7" id="KW-0378">Hydrolase</keyword>
<evidence type="ECO:0000313" key="10">
    <source>
        <dbReference type="Proteomes" id="UP001165205"/>
    </source>
</evidence>
<keyword evidence="7" id="KW-0694">RNA-binding</keyword>
<dbReference type="GO" id="GO:0003723">
    <property type="term" value="F:RNA binding"/>
    <property type="evidence" value="ECO:0007669"/>
    <property type="project" value="UniProtKB-KW"/>
</dbReference>
<evidence type="ECO:0000256" key="7">
    <source>
        <dbReference type="RuleBase" id="RU367113"/>
    </source>
</evidence>
<comment type="catalytic activity">
    <reaction evidence="6">
        <text>a 5'-end NAD(+)-phospho-ribonucleoside in mRNA + H2O = a 5'-end phospho-ribonucleoside in mRNA + NAD(+) + H(+)</text>
        <dbReference type="Rhea" id="RHEA:60880"/>
        <dbReference type="Rhea" id="RHEA-COMP:15692"/>
        <dbReference type="Rhea" id="RHEA-COMP:15698"/>
        <dbReference type="ChEBI" id="CHEBI:15377"/>
        <dbReference type="ChEBI" id="CHEBI:15378"/>
        <dbReference type="ChEBI" id="CHEBI:57540"/>
        <dbReference type="ChEBI" id="CHEBI:138282"/>
        <dbReference type="ChEBI" id="CHEBI:144029"/>
    </reaction>
    <physiologicalReaction direction="left-to-right" evidence="6">
        <dbReference type="Rhea" id="RHEA:60881"/>
    </physiologicalReaction>
</comment>
<comment type="subcellular location">
    <subcellularLocation>
        <location evidence="7">Nucleus</location>
    </subcellularLocation>
</comment>
<evidence type="ECO:0000313" key="9">
    <source>
        <dbReference type="EMBL" id="GMG33223.1"/>
    </source>
</evidence>
<comment type="catalytic activity">
    <reaction evidence="3">
        <text>a 5'-end (N(7)-methyl 5'-triphosphoguanosine)-ribonucleoside-ribonucleotide in mRNA + H2O = a (N(7)-methyl 5'-triphosphoguanosine)-nucleoside + a 5'-end phospho-ribonucleoside in mRNA + H(+)</text>
        <dbReference type="Rhea" id="RHEA:66928"/>
        <dbReference type="Rhea" id="RHEA-COMP:15692"/>
        <dbReference type="Rhea" id="RHEA-COMP:17313"/>
        <dbReference type="ChEBI" id="CHEBI:15377"/>
        <dbReference type="ChEBI" id="CHEBI:15378"/>
        <dbReference type="ChEBI" id="CHEBI:138282"/>
        <dbReference type="ChEBI" id="CHEBI:172876"/>
        <dbReference type="ChEBI" id="CHEBI:172877"/>
    </reaction>
    <physiologicalReaction direction="left-to-right" evidence="3">
        <dbReference type="Rhea" id="RHEA:66929"/>
    </physiologicalReaction>
</comment>
<dbReference type="GO" id="GO:0034353">
    <property type="term" value="F:mRNA 5'-diphosphatase activity"/>
    <property type="evidence" value="ECO:0007669"/>
    <property type="project" value="TreeGrafter"/>
</dbReference>
<gene>
    <name evidence="9" type="ORF">Aory04_000878700</name>
</gene>
<dbReference type="GO" id="GO:0046872">
    <property type="term" value="F:metal ion binding"/>
    <property type="evidence" value="ECO:0007669"/>
    <property type="project" value="UniProtKB-KW"/>
</dbReference>